<dbReference type="Proteomes" id="UP000810252">
    <property type="component" value="Unassembled WGS sequence"/>
</dbReference>
<reference evidence="1" key="1">
    <citation type="submission" date="2020-10" db="EMBL/GenBank/DDBJ databases">
        <authorList>
            <person name="Gilroy R."/>
        </authorList>
    </citation>
    <scope>NUCLEOTIDE SEQUENCE</scope>
    <source>
        <strain evidence="1">20514</strain>
    </source>
</reference>
<accession>A0A9D9EHI5</accession>
<comment type="caution">
    <text evidence="1">The sequence shown here is derived from an EMBL/GenBank/DDBJ whole genome shotgun (WGS) entry which is preliminary data.</text>
</comment>
<evidence type="ECO:0000313" key="1">
    <source>
        <dbReference type="EMBL" id="MBO8447658.1"/>
    </source>
</evidence>
<name>A0A9D9EHI5_9BACT</name>
<evidence type="ECO:0000313" key="2">
    <source>
        <dbReference type="Proteomes" id="UP000810252"/>
    </source>
</evidence>
<organism evidence="1 2">
    <name type="scientific">Candidatus Cryptobacteroides merdigallinarum</name>
    <dbReference type="NCBI Taxonomy" id="2840770"/>
    <lineage>
        <taxon>Bacteria</taxon>
        <taxon>Pseudomonadati</taxon>
        <taxon>Bacteroidota</taxon>
        <taxon>Bacteroidia</taxon>
        <taxon>Bacteroidales</taxon>
        <taxon>Candidatus Cryptobacteroides</taxon>
    </lineage>
</organism>
<protein>
    <submittedName>
        <fullName evidence="1">Uncharacterized protein</fullName>
    </submittedName>
</protein>
<reference evidence="1" key="2">
    <citation type="journal article" date="2021" name="PeerJ">
        <title>Extensive microbial diversity within the chicken gut microbiome revealed by metagenomics and culture.</title>
        <authorList>
            <person name="Gilroy R."/>
            <person name="Ravi A."/>
            <person name="Getino M."/>
            <person name="Pursley I."/>
            <person name="Horton D.L."/>
            <person name="Alikhan N.F."/>
            <person name="Baker D."/>
            <person name="Gharbi K."/>
            <person name="Hall N."/>
            <person name="Watson M."/>
            <person name="Adriaenssens E.M."/>
            <person name="Foster-Nyarko E."/>
            <person name="Jarju S."/>
            <person name="Secka A."/>
            <person name="Antonio M."/>
            <person name="Oren A."/>
            <person name="Chaudhuri R.R."/>
            <person name="La Ragione R."/>
            <person name="Hildebrand F."/>
            <person name="Pallen M.J."/>
        </authorList>
    </citation>
    <scope>NUCLEOTIDE SEQUENCE</scope>
    <source>
        <strain evidence="1">20514</strain>
    </source>
</reference>
<dbReference type="AlphaFoldDB" id="A0A9D9EHI5"/>
<dbReference type="EMBL" id="JADIMQ010000003">
    <property type="protein sequence ID" value="MBO8447658.1"/>
    <property type="molecule type" value="Genomic_DNA"/>
</dbReference>
<gene>
    <name evidence="1" type="ORF">IAC29_00110</name>
</gene>
<proteinExistence type="predicted"/>
<sequence length="123" mass="13731">MKKKKDHGLDDALASGYHYQETLLRAIRRISEQAGSVVKNEMDDAFRNADTSLAGIEILLRKRGSVRDGIRKCEIYIESLKNARTNLADAIDPFEAGTLQESIDCAEASLENLKNIVDGYRCI</sequence>